<feature type="compositionally biased region" description="Polar residues" evidence="1">
    <location>
        <begin position="20"/>
        <end position="43"/>
    </location>
</feature>
<evidence type="ECO:0000256" key="1">
    <source>
        <dbReference type="SAM" id="MobiDB-lite"/>
    </source>
</evidence>
<sequence>MGRLTSSSHLRLPVAGQGPSHRQAQAQPSNYQISSRPSTNRASTAGGHAAAQNETWTVHLTNVSPQTTKFAHPQT</sequence>
<dbReference type="AlphaFoldDB" id="A0A1R3RLR6"/>
<gene>
    <name evidence="2" type="ORF">ASPCADRAFT_207905</name>
</gene>
<organism evidence="2 3">
    <name type="scientific">Aspergillus carbonarius (strain ITEM 5010)</name>
    <dbReference type="NCBI Taxonomy" id="602072"/>
    <lineage>
        <taxon>Eukaryota</taxon>
        <taxon>Fungi</taxon>
        <taxon>Dikarya</taxon>
        <taxon>Ascomycota</taxon>
        <taxon>Pezizomycotina</taxon>
        <taxon>Eurotiomycetes</taxon>
        <taxon>Eurotiomycetidae</taxon>
        <taxon>Eurotiales</taxon>
        <taxon>Aspergillaceae</taxon>
        <taxon>Aspergillus</taxon>
        <taxon>Aspergillus subgen. Circumdati</taxon>
    </lineage>
</organism>
<dbReference type="OrthoDB" id="10630000at2759"/>
<dbReference type="EMBL" id="KV907500">
    <property type="protein sequence ID" value="OOF95426.1"/>
    <property type="molecule type" value="Genomic_DNA"/>
</dbReference>
<protein>
    <submittedName>
        <fullName evidence="2">Uncharacterized protein</fullName>
    </submittedName>
</protein>
<feature type="region of interest" description="Disordered" evidence="1">
    <location>
        <begin position="1"/>
        <end position="56"/>
    </location>
</feature>
<keyword evidence="3" id="KW-1185">Reference proteome</keyword>
<proteinExistence type="predicted"/>
<accession>A0A1R3RLR6</accession>
<dbReference type="Proteomes" id="UP000188318">
    <property type="component" value="Unassembled WGS sequence"/>
</dbReference>
<evidence type="ECO:0000313" key="2">
    <source>
        <dbReference type="EMBL" id="OOF95426.1"/>
    </source>
</evidence>
<dbReference type="VEuPathDB" id="FungiDB:ASPCADRAFT_207905"/>
<reference evidence="3" key="1">
    <citation type="journal article" date="2017" name="Genome Biol.">
        <title>Comparative genomics reveals high biological diversity and specific adaptations in the industrially and medically important fungal genus Aspergillus.</title>
        <authorList>
            <person name="de Vries R.P."/>
            <person name="Riley R."/>
            <person name="Wiebenga A."/>
            <person name="Aguilar-Osorio G."/>
            <person name="Amillis S."/>
            <person name="Uchima C.A."/>
            <person name="Anderluh G."/>
            <person name="Asadollahi M."/>
            <person name="Askin M."/>
            <person name="Barry K."/>
            <person name="Battaglia E."/>
            <person name="Bayram O."/>
            <person name="Benocci T."/>
            <person name="Braus-Stromeyer S.A."/>
            <person name="Caldana C."/>
            <person name="Canovas D."/>
            <person name="Cerqueira G.C."/>
            <person name="Chen F."/>
            <person name="Chen W."/>
            <person name="Choi C."/>
            <person name="Clum A."/>
            <person name="Dos Santos R.A."/>
            <person name="Damasio A.R."/>
            <person name="Diallinas G."/>
            <person name="Emri T."/>
            <person name="Fekete E."/>
            <person name="Flipphi M."/>
            <person name="Freyberg S."/>
            <person name="Gallo A."/>
            <person name="Gournas C."/>
            <person name="Habgood R."/>
            <person name="Hainaut M."/>
            <person name="Harispe M.L."/>
            <person name="Henrissat B."/>
            <person name="Hilden K.S."/>
            <person name="Hope R."/>
            <person name="Hossain A."/>
            <person name="Karabika E."/>
            <person name="Karaffa L."/>
            <person name="Karanyi Z."/>
            <person name="Krasevec N."/>
            <person name="Kuo A."/>
            <person name="Kusch H."/>
            <person name="LaButti K."/>
            <person name="Lagendijk E.L."/>
            <person name="Lapidus A."/>
            <person name="Levasseur A."/>
            <person name="Lindquist E."/>
            <person name="Lipzen A."/>
            <person name="Logrieco A.F."/>
            <person name="MacCabe A."/>
            <person name="Maekelae M.R."/>
            <person name="Malavazi I."/>
            <person name="Melin P."/>
            <person name="Meyer V."/>
            <person name="Mielnichuk N."/>
            <person name="Miskei M."/>
            <person name="Molnar A.P."/>
            <person name="Mule G."/>
            <person name="Ngan C.Y."/>
            <person name="Orejas M."/>
            <person name="Orosz E."/>
            <person name="Ouedraogo J.P."/>
            <person name="Overkamp K.M."/>
            <person name="Park H.-S."/>
            <person name="Perrone G."/>
            <person name="Piumi F."/>
            <person name="Punt P.J."/>
            <person name="Ram A.F."/>
            <person name="Ramon A."/>
            <person name="Rauscher S."/>
            <person name="Record E."/>
            <person name="Riano-Pachon D.M."/>
            <person name="Robert V."/>
            <person name="Roehrig J."/>
            <person name="Ruller R."/>
            <person name="Salamov A."/>
            <person name="Salih N.S."/>
            <person name="Samson R.A."/>
            <person name="Sandor E."/>
            <person name="Sanguinetti M."/>
            <person name="Schuetze T."/>
            <person name="Sepcic K."/>
            <person name="Shelest E."/>
            <person name="Sherlock G."/>
            <person name="Sophianopoulou V."/>
            <person name="Squina F.M."/>
            <person name="Sun H."/>
            <person name="Susca A."/>
            <person name="Todd R.B."/>
            <person name="Tsang A."/>
            <person name="Unkles S.E."/>
            <person name="van de Wiele N."/>
            <person name="van Rossen-Uffink D."/>
            <person name="Oliveira J.V."/>
            <person name="Vesth T.C."/>
            <person name="Visser J."/>
            <person name="Yu J.-H."/>
            <person name="Zhou M."/>
            <person name="Andersen M.R."/>
            <person name="Archer D.B."/>
            <person name="Baker S.E."/>
            <person name="Benoit I."/>
            <person name="Brakhage A.A."/>
            <person name="Braus G.H."/>
            <person name="Fischer R."/>
            <person name="Frisvad J.C."/>
            <person name="Goldman G.H."/>
            <person name="Houbraken J."/>
            <person name="Oakley B."/>
            <person name="Pocsi I."/>
            <person name="Scazzocchio C."/>
            <person name="Seiboth B."/>
            <person name="vanKuyk P.A."/>
            <person name="Wortman J."/>
            <person name="Dyer P.S."/>
            <person name="Grigoriev I.V."/>
        </authorList>
    </citation>
    <scope>NUCLEOTIDE SEQUENCE [LARGE SCALE GENOMIC DNA]</scope>
    <source>
        <strain evidence="3">ITEM 5010</strain>
    </source>
</reference>
<name>A0A1R3RLR6_ASPC5</name>
<evidence type="ECO:0000313" key="3">
    <source>
        <dbReference type="Proteomes" id="UP000188318"/>
    </source>
</evidence>